<keyword evidence="1" id="KW-0472">Membrane</keyword>
<dbReference type="EnsemblPlants" id="KEH16226">
    <property type="protein sequence ID" value="KEH16226"/>
    <property type="gene ID" value="MTR_0271s0020"/>
</dbReference>
<keyword evidence="4" id="KW-1185">Reference proteome</keyword>
<protein>
    <submittedName>
        <fullName evidence="2">Transmembrane protein, putative</fullName>
    </submittedName>
</protein>
<evidence type="ECO:0000256" key="1">
    <source>
        <dbReference type="SAM" id="Phobius"/>
    </source>
</evidence>
<feature type="transmembrane region" description="Helical" evidence="1">
    <location>
        <begin position="7"/>
        <end position="28"/>
    </location>
</feature>
<evidence type="ECO:0000313" key="4">
    <source>
        <dbReference type="Proteomes" id="UP000002051"/>
    </source>
</evidence>
<evidence type="ECO:0000313" key="3">
    <source>
        <dbReference type="EnsemblPlants" id="KEH16226"/>
    </source>
</evidence>
<sequence length="80" mass="8904">MIIETKHALFVEVYAVLFILCLAGSLYWRLMACLNSLVSMEKDPEFNQYGPMMGSKGMKIIEEKSPSPFGTLLESNGLGL</sequence>
<gene>
    <name evidence="2" type="ORF">MTR_0271s0020</name>
</gene>
<reference evidence="2 4" key="1">
    <citation type="journal article" date="2011" name="Nature">
        <title>The Medicago genome provides insight into the evolution of rhizobial symbioses.</title>
        <authorList>
            <person name="Young N.D."/>
            <person name="Debelle F."/>
            <person name="Oldroyd G.E."/>
            <person name="Geurts R."/>
            <person name="Cannon S.B."/>
            <person name="Udvardi M.K."/>
            <person name="Benedito V.A."/>
            <person name="Mayer K.F."/>
            <person name="Gouzy J."/>
            <person name="Schoof H."/>
            <person name="Van de Peer Y."/>
            <person name="Proost S."/>
            <person name="Cook D.R."/>
            <person name="Meyers B.C."/>
            <person name="Spannagl M."/>
            <person name="Cheung F."/>
            <person name="De Mita S."/>
            <person name="Krishnakumar V."/>
            <person name="Gundlach H."/>
            <person name="Zhou S."/>
            <person name="Mudge J."/>
            <person name="Bharti A.K."/>
            <person name="Murray J.D."/>
            <person name="Naoumkina M.A."/>
            <person name="Rosen B."/>
            <person name="Silverstein K.A."/>
            <person name="Tang H."/>
            <person name="Rombauts S."/>
            <person name="Zhao P.X."/>
            <person name="Zhou P."/>
            <person name="Barbe V."/>
            <person name="Bardou P."/>
            <person name="Bechner M."/>
            <person name="Bellec A."/>
            <person name="Berger A."/>
            <person name="Berges H."/>
            <person name="Bidwell S."/>
            <person name="Bisseling T."/>
            <person name="Choisne N."/>
            <person name="Couloux A."/>
            <person name="Denny R."/>
            <person name="Deshpande S."/>
            <person name="Dai X."/>
            <person name="Doyle J.J."/>
            <person name="Dudez A.M."/>
            <person name="Farmer A.D."/>
            <person name="Fouteau S."/>
            <person name="Franken C."/>
            <person name="Gibelin C."/>
            <person name="Gish J."/>
            <person name="Goldstein S."/>
            <person name="Gonzalez A.J."/>
            <person name="Green P.J."/>
            <person name="Hallab A."/>
            <person name="Hartog M."/>
            <person name="Hua A."/>
            <person name="Humphray S.J."/>
            <person name="Jeong D.H."/>
            <person name="Jing Y."/>
            <person name="Jocker A."/>
            <person name="Kenton S.M."/>
            <person name="Kim D.J."/>
            <person name="Klee K."/>
            <person name="Lai H."/>
            <person name="Lang C."/>
            <person name="Lin S."/>
            <person name="Macmil S.L."/>
            <person name="Magdelenat G."/>
            <person name="Matthews L."/>
            <person name="McCorrison J."/>
            <person name="Monaghan E.L."/>
            <person name="Mun J.H."/>
            <person name="Najar F.Z."/>
            <person name="Nicholson C."/>
            <person name="Noirot C."/>
            <person name="O'Bleness M."/>
            <person name="Paule C.R."/>
            <person name="Poulain J."/>
            <person name="Prion F."/>
            <person name="Qin B."/>
            <person name="Qu C."/>
            <person name="Retzel E.F."/>
            <person name="Riddle C."/>
            <person name="Sallet E."/>
            <person name="Samain S."/>
            <person name="Samson N."/>
            <person name="Sanders I."/>
            <person name="Saurat O."/>
            <person name="Scarpelli C."/>
            <person name="Schiex T."/>
            <person name="Segurens B."/>
            <person name="Severin A.J."/>
            <person name="Sherrier D.J."/>
            <person name="Shi R."/>
            <person name="Sims S."/>
            <person name="Singer S.R."/>
            <person name="Sinharoy S."/>
            <person name="Sterck L."/>
            <person name="Viollet A."/>
            <person name="Wang B.B."/>
            <person name="Wang K."/>
            <person name="Wang M."/>
            <person name="Wang X."/>
            <person name="Warfsmann J."/>
            <person name="Weissenbach J."/>
            <person name="White D.D."/>
            <person name="White J.D."/>
            <person name="Wiley G.B."/>
            <person name="Wincker P."/>
            <person name="Xing Y."/>
            <person name="Yang L."/>
            <person name="Yao Z."/>
            <person name="Ying F."/>
            <person name="Zhai J."/>
            <person name="Zhou L."/>
            <person name="Zuber A."/>
            <person name="Denarie J."/>
            <person name="Dixon R.A."/>
            <person name="May G.D."/>
            <person name="Schwartz D.C."/>
            <person name="Rogers J."/>
            <person name="Quetier F."/>
            <person name="Town C.D."/>
            <person name="Roe B.A."/>
        </authorList>
    </citation>
    <scope>NUCLEOTIDE SEQUENCE [LARGE SCALE GENOMIC DNA]</scope>
    <source>
        <strain evidence="2">A17</strain>
        <strain evidence="3 4">cv. Jemalong A17</strain>
    </source>
</reference>
<reference evidence="2 4" key="2">
    <citation type="journal article" date="2014" name="BMC Genomics">
        <title>An improved genome release (version Mt4.0) for the model legume Medicago truncatula.</title>
        <authorList>
            <person name="Tang H."/>
            <person name="Krishnakumar V."/>
            <person name="Bidwell S."/>
            <person name="Rosen B."/>
            <person name="Chan A."/>
            <person name="Zhou S."/>
            <person name="Gentzbittel L."/>
            <person name="Childs K.L."/>
            <person name="Yandell M."/>
            <person name="Gundlach H."/>
            <person name="Mayer K.F."/>
            <person name="Schwartz D.C."/>
            <person name="Town C.D."/>
        </authorList>
    </citation>
    <scope>GENOME REANNOTATION</scope>
    <source>
        <strain evidence="2">A17</strain>
        <strain evidence="3 4">cv. Jemalong A17</strain>
    </source>
</reference>
<dbReference type="Proteomes" id="UP000002051">
    <property type="component" value="Unassembled WGS sequence"/>
</dbReference>
<keyword evidence="1 2" id="KW-0812">Transmembrane</keyword>
<dbReference type="HOGENOM" id="CLU_2593481_0_0_1"/>
<evidence type="ECO:0000313" key="2">
    <source>
        <dbReference type="EMBL" id="KEH16226.1"/>
    </source>
</evidence>
<accession>A0A072TG62</accession>
<name>A0A072TG62_MEDTR</name>
<dbReference type="AlphaFoldDB" id="A0A072TG62"/>
<keyword evidence="1" id="KW-1133">Transmembrane helix</keyword>
<proteinExistence type="predicted"/>
<reference evidence="3" key="3">
    <citation type="submission" date="2015-06" db="UniProtKB">
        <authorList>
            <consortium name="EnsemblPlants"/>
        </authorList>
    </citation>
    <scope>IDENTIFICATION</scope>
    <source>
        <strain evidence="3">cv. Jemalong A17</strain>
    </source>
</reference>
<dbReference type="EMBL" id="KL402996">
    <property type="protein sequence ID" value="KEH16226.1"/>
    <property type="molecule type" value="Genomic_DNA"/>
</dbReference>
<organism evidence="2 4">
    <name type="scientific">Medicago truncatula</name>
    <name type="common">Barrel medic</name>
    <name type="synonym">Medicago tribuloides</name>
    <dbReference type="NCBI Taxonomy" id="3880"/>
    <lineage>
        <taxon>Eukaryota</taxon>
        <taxon>Viridiplantae</taxon>
        <taxon>Streptophyta</taxon>
        <taxon>Embryophyta</taxon>
        <taxon>Tracheophyta</taxon>
        <taxon>Spermatophyta</taxon>
        <taxon>Magnoliopsida</taxon>
        <taxon>eudicotyledons</taxon>
        <taxon>Gunneridae</taxon>
        <taxon>Pentapetalae</taxon>
        <taxon>rosids</taxon>
        <taxon>fabids</taxon>
        <taxon>Fabales</taxon>
        <taxon>Fabaceae</taxon>
        <taxon>Papilionoideae</taxon>
        <taxon>50 kb inversion clade</taxon>
        <taxon>NPAAA clade</taxon>
        <taxon>Hologalegina</taxon>
        <taxon>IRL clade</taxon>
        <taxon>Trifolieae</taxon>
        <taxon>Medicago</taxon>
    </lineage>
</organism>